<dbReference type="HAMAP" id="MF_01471">
    <property type="entry name" value="Cas2"/>
    <property type="match status" value="1"/>
</dbReference>
<dbReference type="GO" id="GO:0016787">
    <property type="term" value="F:hydrolase activity"/>
    <property type="evidence" value="ECO:0007669"/>
    <property type="project" value="UniProtKB-KW"/>
</dbReference>
<feature type="binding site" evidence="9">
    <location>
        <position position="13"/>
    </location>
    <ligand>
        <name>Mg(2+)</name>
        <dbReference type="ChEBI" id="CHEBI:18420"/>
        <note>catalytic</note>
    </ligand>
</feature>
<keyword evidence="6 9" id="KW-0378">Hydrolase</keyword>
<proteinExistence type="inferred from homology"/>
<dbReference type="GO" id="GO:0051607">
    <property type="term" value="P:defense response to virus"/>
    <property type="evidence" value="ECO:0007669"/>
    <property type="project" value="UniProtKB-UniRule"/>
</dbReference>
<keyword evidence="7 9" id="KW-0460">Magnesium</keyword>
<evidence type="ECO:0000256" key="7">
    <source>
        <dbReference type="ARBA" id="ARBA00022842"/>
    </source>
</evidence>
<evidence type="ECO:0000256" key="6">
    <source>
        <dbReference type="ARBA" id="ARBA00022801"/>
    </source>
</evidence>
<evidence type="ECO:0000313" key="11">
    <source>
        <dbReference type="Proteomes" id="UP000240535"/>
    </source>
</evidence>
<evidence type="ECO:0000256" key="9">
    <source>
        <dbReference type="HAMAP-Rule" id="MF_01471"/>
    </source>
</evidence>
<name>A0A2P8R498_9BACT</name>
<keyword evidence="8 9" id="KW-0051">Antiviral defense</keyword>
<dbReference type="GO" id="GO:0043571">
    <property type="term" value="P:maintenance of CRISPR repeat elements"/>
    <property type="evidence" value="ECO:0007669"/>
    <property type="project" value="UniProtKB-UniRule"/>
</dbReference>
<evidence type="ECO:0000256" key="2">
    <source>
        <dbReference type="ARBA" id="ARBA00009959"/>
    </source>
</evidence>
<organism evidence="10 11">
    <name type="scientific">Campylobacter blaseri</name>
    <dbReference type="NCBI Taxonomy" id="2042961"/>
    <lineage>
        <taxon>Bacteria</taxon>
        <taxon>Pseudomonadati</taxon>
        <taxon>Campylobacterota</taxon>
        <taxon>Epsilonproteobacteria</taxon>
        <taxon>Campylobacterales</taxon>
        <taxon>Campylobacteraceae</taxon>
        <taxon>Campylobacter</taxon>
    </lineage>
</organism>
<comment type="cofactor">
    <cofactor evidence="1 9">
        <name>Mg(2+)</name>
        <dbReference type="ChEBI" id="CHEBI:18420"/>
    </cofactor>
</comment>
<dbReference type="OrthoDB" id="9791737at2"/>
<accession>A0A2P8R498</accession>
<evidence type="ECO:0000256" key="1">
    <source>
        <dbReference type="ARBA" id="ARBA00001946"/>
    </source>
</evidence>
<comment type="similarity">
    <text evidence="2 9">Belongs to the CRISPR-associated endoribonuclease Cas2 protein family.</text>
</comment>
<evidence type="ECO:0000256" key="8">
    <source>
        <dbReference type="ARBA" id="ARBA00023118"/>
    </source>
</evidence>
<keyword evidence="11" id="KW-1185">Reference proteome</keyword>
<dbReference type="InterPro" id="IPR021127">
    <property type="entry name" value="CRISPR_associated_Cas2"/>
</dbReference>
<dbReference type="InterPro" id="IPR019199">
    <property type="entry name" value="Virulence_VapD/CRISPR_Cas2"/>
</dbReference>
<evidence type="ECO:0000256" key="3">
    <source>
        <dbReference type="ARBA" id="ARBA00022722"/>
    </source>
</evidence>
<comment type="function">
    <text evidence="9">CRISPR (clustered regularly interspaced short palindromic repeat), is an adaptive immune system that provides protection against mobile genetic elements (viruses, transposable elements and conjugative plasmids). CRISPR clusters contain sequences complementary to antecedent mobile elements and target invading nucleic acids. CRISPR clusters are transcribed and processed into CRISPR RNA (crRNA). Functions as a ssRNA-specific endoribonuclease. Involved in the integration of spacer DNA into the CRISPR cassette.</text>
</comment>
<keyword evidence="4 9" id="KW-0479">Metal-binding</keyword>
<dbReference type="Gene3D" id="3.30.70.240">
    <property type="match status" value="1"/>
</dbReference>
<gene>
    <name evidence="9 10" type="primary">cas2</name>
    <name evidence="10" type="ORF">CQ405_00165</name>
</gene>
<evidence type="ECO:0000313" key="10">
    <source>
        <dbReference type="EMBL" id="PSM53309.1"/>
    </source>
</evidence>
<dbReference type="CDD" id="cd09638">
    <property type="entry name" value="Cas2_I_II_III"/>
    <property type="match status" value="1"/>
</dbReference>
<evidence type="ECO:0000256" key="5">
    <source>
        <dbReference type="ARBA" id="ARBA00022759"/>
    </source>
</evidence>
<dbReference type="GO" id="GO:0004521">
    <property type="term" value="F:RNA endonuclease activity"/>
    <property type="evidence" value="ECO:0007669"/>
    <property type="project" value="InterPro"/>
</dbReference>
<comment type="subunit">
    <text evidence="9">Homodimer, forms a heterotetramer with a Cas1 homodimer.</text>
</comment>
<dbReference type="Proteomes" id="UP000240535">
    <property type="component" value="Unassembled WGS sequence"/>
</dbReference>
<dbReference type="GO" id="GO:0046872">
    <property type="term" value="F:metal ion binding"/>
    <property type="evidence" value="ECO:0007669"/>
    <property type="project" value="UniProtKB-UniRule"/>
</dbReference>
<dbReference type="SUPFAM" id="SSF143430">
    <property type="entry name" value="TTP0101/SSO1404-like"/>
    <property type="match status" value="1"/>
</dbReference>
<comment type="caution">
    <text evidence="10">The sequence shown here is derived from an EMBL/GenBank/DDBJ whole genome shotgun (WGS) entry which is preliminary data.</text>
</comment>
<evidence type="ECO:0000256" key="4">
    <source>
        <dbReference type="ARBA" id="ARBA00022723"/>
    </source>
</evidence>
<dbReference type="EC" id="3.1.-.-" evidence="9"/>
<reference evidence="11" key="1">
    <citation type="submission" date="2017-10" db="EMBL/GenBank/DDBJ databases">
        <title>Campylobacter species from seals.</title>
        <authorList>
            <person name="Gilbert M.J."/>
            <person name="Zomer A.L."/>
            <person name="Timmerman A.J."/>
            <person name="Duim B."/>
            <person name="Wagenaar J.A."/>
        </authorList>
    </citation>
    <scope>NUCLEOTIDE SEQUENCE [LARGE SCALE GENOMIC DNA]</scope>
    <source>
        <strain evidence="11">17S00004-5</strain>
    </source>
</reference>
<sequence length="106" mass="12260">MSFRYMRVIVFFDLPTKTSKDIKNYSKFHKFLLKNGFMMLQNSVYSKIVLNQTSANLLSSRVRANSPEKGNIILLSITEKQFNKMEYIIGEQKDSVVSSSDRVVLL</sequence>
<protein>
    <recommendedName>
        <fullName evidence="9">CRISPR-associated endoribonuclease Cas2</fullName>
        <ecNumber evidence="9">3.1.-.-</ecNumber>
    </recommendedName>
</protein>
<dbReference type="NCBIfam" id="TIGR01573">
    <property type="entry name" value="cas2"/>
    <property type="match status" value="1"/>
</dbReference>
<dbReference type="EMBL" id="PDHH01000001">
    <property type="protein sequence ID" value="PSM53309.1"/>
    <property type="molecule type" value="Genomic_DNA"/>
</dbReference>
<dbReference type="AlphaFoldDB" id="A0A2P8R498"/>
<keyword evidence="3 9" id="KW-0540">Nuclease</keyword>
<dbReference type="Pfam" id="PF09827">
    <property type="entry name" value="CRISPR_Cas2"/>
    <property type="match status" value="1"/>
</dbReference>
<keyword evidence="5 9" id="KW-0255">Endonuclease</keyword>